<comment type="caution">
    <text evidence="1">The sequence shown here is derived from an EMBL/GenBank/DDBJ whole genome shotgun (WGS) entry which is preliminary data.</text>
</comment>
<accession>X0VVW5</accession>
<name>X0VVW5_9ZZZZ</name>
<sequence length="120" mass="13726">MTDVAGFRKAFLAFWRGPYKALPLHTTSIIAPQKGGRPYSELTAKELNRLEAVSALGYVMAHNFRAYAVAWAYDFEGRSRHPEKWAKRFGISESTLHRLVNDFWTILYEHCHGLAPGEEK</sequence>
<organism evidence="1">
    <name type="scientific">marine sediment metagenome</name>
    <dbReference type="NCBI Taxonomy" id="412755"/>
    <lineage>
        <taxon>unclassified sequences</taxon>
        <taxon>metagenomes</taxon>
        <taxon>ecological metagenomes</taxon>
    </lineage>
</organism>
<reference evidence="1" key="1">
    <citation type="journal article" date="2014" name="Front. Microbiol.">
        <title>High frequency of phylogenetically diverse reductive dehalogenase-homologous genes in deep subseafloor sedimentary metagenomes.</title>
        <authorList>
            <person name="Kawai M."/>
            <person name="Futagami T."/>
            <person name="Toyoda A."/>
            <person name="Takaki Y."/>
            <person name="Nishi S."/>
            <person name="Hori S."/>
            <person name="Arai W."/>
            <person name="Tsubouchi T."/>
            <person name="Morono Y."/>
            <person name="Uchiyama I."/>
            <person name="Ito T."/>
            <person name="Fujiyama A."/>
            <person name="Inagaki F."/>
            <person name="Takami H."/>
        </authorList>
    </citation>
    <scope>NUCLEOTIDE SEQUENCE</scope>
    <source>
        <strain evidence="1">Expedition CK06-06</strain>
    </source>
</reference>
<dbReference type="EMBL" id="BARS01036424">
    <property type="protein sequence ID" value="GAG15272.1"/>
    <property type="molecule type" value="Genomic_DNA"/>
</dbReference>
<proteinExistence type="predicted"/>
<gene>
    <name evidence="1" type="ORF">S01H1_55992</name>
</gene>
<evidence type="ECO:0000313" key="1">
    <source>
        <dbReference type="EMBL" id="GAG15272.1"/>
    </source>
</evidence>
<dbReference type="AlphaFoldDB" id="X0VVW5"/>
<protein>
    <submittedName>
        <fullName evidence="1">Uncharacterized protein</fullName>
    </submittedName>
</protein>